<evidence type="ECO:0000259" key="1">
    <source>
        <dbReference type="Pfam" id="PF07727"/>
    </source>
</evidence>
<reference evidence="2 3" key="1">
    <citation type="submission" date="2017-11" db="EMBL/GenBank/DDBJ databases">
        <title>De-novo sequencing of pomegranate (Punica granatum L.) genome.</title>
        <authorList>
            <person name="Akparov Z."/>
            <person name="Amiraslanov A."/>
            <person name="Hajiyeva S."/>
            <person name="Abbasov M."/>
            <person name="Kaur K."/>
            <person name="Hamwieh A."/>
            <person name="Solovyev V."/>
            <person name="Salamov A."/>
            <person name="Braich B."/>
            <person name="Kosarev P."/>
            <person name="Mahmoud A."/>
            <person name="Hajiyev E."/>
            <person name="Babayeva S."/>
            <person name="Izzatullayeva V."/>
            <person name="Mammadov A."/>
            <person name="Mammadov A."/>
            <person name="Sharifova S."/>
            <person name="Ojaghi J."/>
            <person name="Eynullazada K."/>
            <person name="Bayramov B."/>
            <person name="Abdulazimova A."/>
            <person name="Shahmuradov I."/>
        </authorList>
    </citation>
    <scope>NUCLEOTIDE SEQUENCE [LARGE SCALE GENOMIC DNA]</scope>
    <source>
        <strain evidence="3">cv. AG2017</strain>
        <tissue evidence="2">Leaf</tissue>
    </source>
</reference>
<dbReference type="EMBL" id="PGOL01001335">
    <property type="protein sequence ID" value="PKI58911.1"/>
    <property type="molecule type" value="Genomic_DNA"/>
</dbReference>
<proteinExistence type="predicted"/>
<comment type="caution">
    <text evidence="2">The sequence shown here is derived from an EMBL/GenBank/DDBJ whole genome shotgun (WGS) entry which is preliminary data.</text>
</comment>
<evidence type="ECO:0000313" key="3">
    <source>
        <dbReference type="Proteomes" id="UP000233551"/>
    </source>
</evidence>
<protein>
    <recommendedName>
        <fullName evidence="1">Reverse transcriptase Ty1/copia-type domain-containing protein</fullName>
    </recommendedName>
</protein>
<dbReference type="AlphaFoldDB" id="A0A2I0JRQ0"/>
<dbReference type="InterPro" id="IPR013103">
    <property type="entry name" value="RVT_2"/>
</dbReference>
<dbReference type="STRING" id="22663.A0A2I0JRQ0"/>
<organism evidence="2 3">
    <name type="scientific">Punica granatum</name>
    <name type="common">Pomegranate</name>
    <dbReference type="NCBI Taxonomy" id="22663"/>
    <lineage>
        <taxon>Eukaryota</taxon>
        <taxon>Viridiplantae</taxon>
        <taxon>Streptophyta</taxon>
        <taxon>Embryophyta</taxon>
        <taxon>Tracheophyta</taxon>
        <taxon>Spermatophyta</taxon>
        <taxon>Magnoliopsida</taxon>
        <taxon>eudicotyledons</taxon>
        <taxon>Gunneridae</taxon>
        <taxon>Pentapetalae</taxon>
        <taxon>rosids</taxon>
        <taxon>malvids</taxon>
        <taxon>Myrtales</taxon>
        <taxon>Lythraceae</taxon>
        <taxon>Punica</taxon>
    </lineage>
</organism>
<keyword evidence="3" id="KW-1185">Reference proteome</keyword>
<name>A0A2I0JRQ0_PUNGR</name>
<sequence>MALLNGDLDNEVYMKQHEGFNDDSHKACRLSIYGLEQAFRQWYLKFHKVITSFGFSENLVDQYIYLKIFDMDCRQSPAPLVKVKSLMYAQAYTRPDICLAVGLLEHYESNPGIQHWVVAKKVMRTHHIIRGTNRFEQFVRDTEVQILLLKDPRRINGRVRYFSISNINSLPTLGASLNYVGKEKLDVKSDLGRGIFPARSHNIPKTI</sequence>
<feature type="domain" description="Reverse transcriptase Ty1/copia-type" evidence="1">
    <location>
        <begin position="2"/>
        <end position="69"/>
    </location>
</feature>
<gene>
    <name evidence="2" type="ORF">CRG98_020657</name>
</gene>
<evidence type="ECO:0000313" key="2">
    <source>
        <dbReference type="EMBL" id="PKI58911.1"/>
    </source>
</evidence>
<accession>A0A2I0JRQ0</accession>
<dbReference type="Pfam" id="PF07727">
    <property type="entry name" value="RVT_2"/>
    <property type="match status" value="1"/>
</dbReference>
<dbReference type="Proteomes" id="UP000233551">
    <property type="component" value="Unassembled WGS sequence"/>
</dbReference>